<organism evidence="2">
    <name type="scientific">Vibrio alginolyticus</name>
    <dbReference type="NCBI Taxonomy" id="663"/>
    <lineage>
        <taxon>Bacteria</taxon>
        <taxon>Pseudomonadati</taxon>
        <taxon>Pseudomonadota</taxon>
        <taxon>Gammaproteobacteria</taxon>
        <taxon>Vibrionales</taxon>
        <taxon>Vibrionaceae</taxon>
        <taxon>Vibrio</taxon>
    </lineage>
</organism>
<proteinExistence type="predicted"/>
<keyword evidence="1" id="KW-1133">Transmembrane helix</keyword>
<dbReference type="EMBL" id="CP017903">
    <property type="protein sequence ID" value="ARP21071.1"/>
    <property type="molecule type" value="Genomic_DNA"/>
</dbReference>
<sequence>MRNRKWIFAAILLIGGPSLLPFSLEVISIIELFGLLGLWTIYSSYAEYLANHSWFKRGLRLATSWDFQPQMLFSLRELRACPQLVFHMLPVQSVMIWALNIMFWASVAWCYRI</sequence>
<accession>A0A1W6VYC1</accession>
<feature type="transmembrane region" description="Helical" evidence="1">
    <location>
        <begin position="94"/>
        <end position="111"/>
    </location>
</feature>
<name>A0A1W6VYC1_VIBAL</name>
<reference evidence="2" key="1">
    <citation type="submission" date="2016-10" db="EMBL/GenBank/DDBJ databases">
        <title>The High Quality Genome of Vibrio alginolyticus K01M1.</title>
        <authorList>
            <person name="Wendling C."/>
            <person name="Chibani C.M."/>
            <person name="Hertel R."/>
            <person name="Sproer C."/>
            <person name="Bunk B."/>
            <person name="Overmann J."/>
            <person name="Roth O."/>
            <person name="Liesegang H."/>
        </authorList>
    </citation>
    <scope>NUCLEOTIDE SEQUENCE</scope>
    <source>
        <strain evidence="2">K05K4</strain>
    </source>
</reference>
<keyword evidence="1" id="KW-0472">Membrane</keyword>
<protein>
    <submittedName>
        <fullName evidence="2">Uncharacterized protein</fullName>
    </submittedName>
</protein>
<feature type="transmembrane region" description="Helical" evidence="1">
    <location>
        <begin position="7"/>
        <end position="30"/>
    </location>
</feature>
<dbReference type="RefSeq" id="WP_086047474.1">
    <property type="nucleotide sequence ID" value="NZ_CP017890.1"/>
</dbReference>
<dbReference type="AlphaFoldDB" id="A0A1W6VYC1"/>
<keyword evidence="1" id="KW-0812">Transmembrane</keyword>
<gene>
    <name evidence="2" type="ORF">K05K4_43520</name>
</gene>
<evidence type="ECO:0000256" key="1">
    <source>
        <dbReference type="SAM" id="Phobius"/>
    </source>
</evidence>
<evidence type="ECO:0000313" key="2">
    <source>
        <dbReference type="EMBL" id="ARP21071.1"/>
    </source>
</evidence>